<accession>A0A6G5A2U2</accession>
<dbReference type="EMBL" id="GHWJ01009879">
    <property type="protein sequence ID" value="NOV42616.1"/>
    <property type="molecule type" value="Transcribed_RNA"/>
</dbReference>
<dbReference type="AlphaFoldDB" id="A0A6G5A2U2"/>
<protein>
    <submittedName>
        <fullName evidence="1">Putative secreted protein</fullName>
    </submittedName>
</protein>
<name>A0A6G5A2U2_RHIMP</name>
<reference evidence="1" key="2">
    <citation type="submission" date="2020-03" db="EMBL/GenBank/DDBJ databases">
        <title>A transcriptome and proteome of the tick Rhipicephalus microplus shaped by the genetic composition of its hosts and developmental stage.</title>
        <authorList>
            <person name="Garcia G.R."/>
            <person name="Ribeiro J.M.C."/>
            <person name="Maruyama S.R."/>
            <person name="Gardinasse L.G."/>
            <person name="Nelson K."/>
            <person name="Ferreira B.R."/>
            <person name="Andrade T.G."/>
            <person name="Santos I.K.F.M."/>
        </authorList>
    </citation>
    <scope>NUCLEOTIDE SEQUENCE</scope>
    <source>
        <strain evidence="1">NSGR</strain>
        <tissue evidence="1">Salivary glands</tissue>
    </source>
</reference>
<reference evidence="2" key="1">
    <citation type="submission" date="2019-09" db="EMBL/GenBank/DDBJ databases">
        <title>Organ-specific transcriptomic study of the physiology of the cattle tick, Rhipicephalus microplus.</title>
        <authorList>
            <person name="Tirloni L."/>
            <person name="Braz G."/>
            <person name="Gandara A.C.P."/>
            <person name="Sabadin G.A."/>
            <person name="da Silva R.M."/>
            <person name="Guizzo M.G."/>
            <person name="Machado J.A."/>
            <person name="Costa E.P."/>
            <person name="Gomes H.F."/>
            <person name="Moraes J."/>
            <person name="Mota M.B.S."/>
            <person name="Mesquita R.D."/>
            <person name="Alvarenga P.H."/>
            <person name="Alves F."/>
            <person name="Seixas A."/>
            <person name="da Fonseca R.N."/>
            <person name="Fogaca A."/>
            <person name="Logullo C."/>
            <person name="Tanaka A."/>
            <person name="Daffre S."/>
            <person name="Termignoni C."/>
            <person name="Vaz I.S.Jr."/>
            <person name="Oliveira P.L."/>
            <person name="Ribeiro J.M."/>
        </authorList>
    </citation>
    <scope>NUCLEOTIDE SEQUENCE</scope>
    <source>
        <strain evidence="2">Porto Alegre</strain>
    </source>
</reference>
<organism evidence="1">
    <name type="scientific">Rhipicephalus microplus</name>
    <name type="common">Cattle tick</name>
    <name type="synonym">Boophilus microplus</name>
    <dbReference type="NCBI Taxonomy" id="6941"/>
    <lineage>
        <taxon>Eukaryota</taxon>
        <taxon>Metazoa</taxon>
        <taxon>Ecdysozoa</taxon>
        <taxon>Arthropoda</taxon>
        <taxon>Chelicerata</taxon>
        <taxon>Arachnida</taxon>
        <taxon>Acari</taxon>
        <taxon>Parasitiformes</taxon>
        <taxon>Ixodida</taxon>
        <taxon>Ixodoidea</taxon>
        <taxon>Ixodidae</taxon>
        <taxon>Rhipicephalinae</taxon>
        <taxon>Rhipicephalus</taxon>
        <taxon>Boophilus</taxon>
    </lineage>
</organism>
<sequence length="129" mass="14909">MWPMRRLLLVPLSKISLRCQSLPFSMKLALSVVRCPQGGYSLSLWFEISTLTNSAIFGSSPHSWWSPHCWPFTIRVQPLPLAKGSRYSQVLPYCVRHHIVSCGRTTRQLKHLPLARKLLSYPHTRWLVI</sequence>
<evidence type="ECO:0000313" key="2">
    <source>
        <dbReference type="EMBL" id="NOV42616.1"/>
    </source>
</evidence>
<evidence type="ECO:0000313" key="1">
    <source>
        <dbReference type="EMBL" id="NIE45099.1"/>
    </source>
</evidence>
<dbReference type="EMBL" id="GIKN01002826">
    <property type="protein sequence ID" value="NIE45099.1"/>
    <property type="molecule type" value="Transcribed_RNA"/>
</dbReference>
<proteinExistence type="predicted"/>